<dbReference type="GO" id="GO:0005524">
    <property type="term" value="F:ATP binding"/>
    <property type="evidence" value="ECO:0007669"/>
    <property type="project" value="UniProtKB-KW"/>
</dbReference>
<gene>
    <name evidence="12" type="ORF">FRX31_010988</name>
</gene>
<dbReference type="InterPro" id="IPR011527">
    <property type="entry name" value="ABC1_TM_dom"/>
</dbReference>
<dbReference type="SUPFAM" id="SSF90123">
    <property type="entry name" value="ABC transporter transmembrane region"/>
    <property type="match status" value="1"/>
</dbReference>
<comment type="caution">
    <text evidence="12">The sequence shown here is derived from an EMBL/GenBank/DDBJ whole genome shotgun (WGS) entry which is preliminary data.</text>
</comment>
<dbReference type="GO" id="GO:0140359">
    <property type="term" value="F:ABC-type transporter activity"/>
    <property type="evidence" value="ECO:0007669"/>
    <property type="project" value="InterPro"/>
</dbReference>
<feature type="transmembrane region" description="Helical" evidence="9">
    <location>
        <begin position="304"/>
        <end position="323"/>
    </location>
</feature>
<keyword evidence="3 9" id="KW-0812">Transmembrane</keyword>
<dbReference type="InterPro" id="IPR003439">
    <property type="entry name" value="ABC_transporter-like_ATP-bd"/>
</dbReference>
<evidence type="ECO:0000256" key="7">
    <source>
        <dbReference type="ARBA" id="ARBA00023180"/>
    </source>
</evidence>
<dbReference type="Pfam" id="PF00664">
    <property type="entry name" value="ABC_membrane"/>
    <property type="match status" value="1"/>
</dbReference>
<dbReference type="CDD" id="cd18577">
    <property type="entry name" value="ABC_6TM_Pgp_ABCB1_D1_like"/>
    <property type="match status" value="1"/>
</dbReference>
<name>A0A7J6WR51_THATH</name>
<evidence type="ECO:0000256" key="3">
    <source>
        <dbReference type="ARBA" id="ARBA00022692"/>
    </source>
</evidence>
<evidence type="ECO:0000259" key="10">
    <source>
        <dbReference type="PROSITE" id="PS50893"/>
    </source>
</evidence>
<keyword evidence="7" id="KW-0325">Glycoprotein</keyword>
<keyword evidence="12" id="KW-0547">Nucleotide-binding</keyword>
<dbReference type="PROSITE" id="PS50893">
    <property type="entry name" value="ABC_TRANSPORTER_2"/>
    <property type="match status" value="1"/>
</dbReference>
<dbReference type="PANTHER" id="PTHR45136">
    <property type="entry name" value="ABC TRANSPORTER DOMAIN-CONTAINING PROTEIN"/>
    <property type="match status" value="1"/>
</dbReference>
<feature type="region of interest" description="Disordered" evidence="8">
    <location>
        <begin position="556"/>
        <end position="579"/>
    </location>
</feature>
<feature type="transmembrane region" description="Helical" evidence="9">
    <location>
        <begin position="39"/>
        <end position="64"/>
    </location>
</feature>
<dbReference type="OrthoDB" id="6500128at2759"/>
<keyword evidence="13" id="KW-1185">Reference proteome</keyword>
<dbReference type="InterPro" id="IPR027417">
    <property type="entry name" value="P-loop_NTPase"/>
</dbReference>
<evidence type="ECO:0000256" key="5">
    <source>
        <dbReference type="ARBA" id="ARBA00022989"/>
    </source>
</evidence>
<feature type="transmembrane region" description="Helical" evidence="9">
    <location>
        <begin position="84"/>
        <end position="107"/>
    </location>
</feature>
<dbReference type="Gene3D" id="3.40.50.300">
    <property type="entry name" value="P-loop containing nucleotide triphosphate hydrolases"/>
    <property type="match status" value="2"/>
</dbReference>
<keyword evidence="2" id="KW-0813">Transport</keyword>
<keyword evidence="12" id="KW-0067">ATP-binding</keyword>
<feature type="domain" description="ABC transmembrane type-1" evidence="11">
    <location>
        <begin position="43"/>
        <end position="330"/>
    </location>
</feature>
<keyword evidence="5 9" id="KW-1133">Transmembrane helix</keyword>
<dbReference type="InterPro" id="IPR036640">
    <property type="entry name" value="ABC1_TM_sf"/>
</dbReference>
<keyword evidence="4" id="KW-0677">Repeat</keyword>
<dbReference type="GO" id="GO:0016020">
    <property type="term" value="C:membrane"/>
    <property type="evidence" value="ECO:0007669"/>
    <property type="project" value="InterPro"/>
</dbReference>
<dbReference type="EMBL" id="JABWDY010011988">
    <property type="protein sequence ID" value="KAF5199427.1"/>
    <property type="molecule type" value="Genomic_DNA"/>
</dbReference>
<dbReference type="Pfam" id="PF00005">
    <property type="entry name" value="ABC_tran"/>
    <property type="match status" value="1"/>
</dbReference>
<evidence type="ECO:0000259" key="11">
    <source>
        <dbReference type="PROSITE" id="PS50929"/>
    </source>
</evidence>
<reference evidence="12 13" key="1">
    <citation type="submission" date="2020-06" db="EMBL/GenBank/DDBJ databases">
        <title>Transcriptomic and genomic resources for Thalictrum thalictroides and T. hernandezii: Facilitating candidate gene discovery in an emerging model plant lineage.</title>
        <authorList>
            <person name="Arias T."/>
            <person name="Riano-Pachon D.M."/>
            <person name="Di Stilio V.S."/>
        </authorList>
    </citation>
    <scope>NUCLEOTIDE SEQUENCE [LARGE SCALE GENOMIC DNA]</scope>
    <source>
        <strain evidence="13">cv. WT478/WT964</strain>
        <tissue evidence="12">Leaves</tissue>
    </source>
</reference>
<sequence>MNKEAKDDVMSSKDTENKTARKKTVFLLSILKYSDSKDVLLMILGTIGCFADGISMAAIMIVLSKMMNTYASTSSLALHEINEYALYFLYVATAVGSGAFLEGFCWARTADRQTSRLCESYLRAVLRQDVGFFDQRHGMSSTSQVLLSISVDTLTIQSVLSEKIPNLIMNIIMFITAQIAAGYLCWRLAAVAIPALSMLIVPGLVYGKLLIGIGQKIHAAYSVAGGISEQALSSIRVIFSYVGERRTAEIFSAALDPSLKLGIKQGLVKGLAIGSIGITFAVWALQAWYGSILVTKKESKGGDILTAGVCIVYGGLALGSSLINIRYFSEASIVASAMFEMIEHDVSFAYPSRPENLVLRKFNLNVTSGQTLGLVGRSGSGKSTIISLIERFYDTNEGEIYLDEISIKTLHLKWFRSQMSLVSQEPVLFATSIKENIIFGKDGASMEEVISAAKSANAHNFISLLPNGYDTEDALDQASLGRTTIIIAHRFSSLRNADMIAVIQSGKVSECGRHDQLIQNSQSPYSVMLRLQQDFIKDYPSSTPPELDYNIIPQTEGTHISDTSEKPIPAESTGRESKVKQGQEYTSFWHLMKMTAPEWKHTLLGCIGALLYGVIQPLHSCCQGAILSVFFLDSPEKIHCKGIQT</sequence>
<dbReference type="Proteomes" id="UP000554482">
    <property type="component" value="Unassembled WGS sequence"/>
</dbReference>
<feature type="transmembrane region" description="Helical" evidence="9">
    <location>
        <begin position="267"/>
        <end position="289"/>
    </location>
</feature>
<evidence type="ECO:0000313" key="12">
    <source>
        <dbReference type="EMBL" id="KAF5199427.1"/>
    </source>
</evidence>
<feature type="transmembrane region" description="Helical" evidence="9">
    <location>
        <begin position="167"/>
        <end position="184"/>
    </location>
</feature>
<evidence type="ECO:0000256" key="4">
    <source>
        <dbReference type="ARBA" id="ARBA00022737"/>
    </source>
</evidence>
<dbReference type="PANTHER" id="PTHR45136:SF2">
    <property type="entry name" value="ABC TRANSPORTER DOMAIN-CONTAINING PROTEIN"/>
    <property type="match status" value="1"/>
</dbReference>
<dbReference type="GO" id="GO:0016887">
    <property type="term" value="F:ATP hydrolysis activity"/>
    <property type="evidence" value="ECO:0007669"/>
    <property type="project" value="InterPro"/>
</dbReference>
<evidence type="ECO:0000256" key="9">
    <source>
        <dbReference type="SAM" id="Phobius"/>
    </source>
</evidence>
<dbReference type="Gene3D" id="1.20.1560.10">
    <property type="entry name" value="ABC transporter type 1, transmembrane domain"/>
    <property type="match status" value="2"/>
</dbReference>
<feature type="transmembrane region" description="Helical" evidence="9">
    <location>
        <begin position="190"/>
        <end position="211"/>
    </location>
</feature>
<evidence type="ECO:0000256" key="8">
    <source>
        <dbReference type="SAM" id="MobiDB-lite"/>
    </source>
</evidence>
<evidence type="ECO:0000256" key="6">
    <source>
        <dbReference type="ARBA" id="ARBA00023136"/>
    </source>
</evidence>
<feature type="domain" description="ABC transporter" evidence="10">
    <location>
        <begin position="341"/>
        <end position="530"/>
    </location>
</feature>
<comment type="similarity">
    <text evidence="1">Belongs to the ABC transporter superfamily. ABCB family. Multidrug resistance exporter (TC 3.A.1.201) subfamily.</text>
</comment>
<dbReference type="AlphaFoldDB" id="A0A7J6WR51"/>
<dbReference type="SUPFAM" id="SSF52540">
    <property type="entry name" value="P-loop containing nucleoside triphosphate hydrolases"/>
    <property type="match status" value="1"/>
</dbReference>
<evidence type="ECO:0000256" key="2">
    <source>
        <dbReference type="ARBA" id="ARBA00022448"/>
    </source>
</evidence>
<protein>
    <submittedName>
        <fullName evidence="12">Lipid A export ATP-binding/permease protein MsbA</fullName>
    </submittedName>
</protein>
<evidence type="ECO:0000313" key="13">
    <source>
        <dbReference type="Proteomes" id="UP000554482"/>
    </source>
</evidence>
<organism evidence="12 13">
    <name type="scientific">Thalictrum thalictroides</name>
    <name type="common">Rue-anemone</name>
    <name type="synonym">Anemone thalictroides</name>
    <dbReference type="NCBI Taxonomy" id="46969"/>
    <lineage>
        <taxon>Eukaryota</taxon>
        <taxon>Viridiplantae</taxon>
        <taxon>Streptophyta</taxon>
        <taxon>Embryophyta</taxon>
        <taxon>Tracheophyta</taxon>
        <taxon>Spermatophyta</taxon>
        <taxon>Magnoliopsida</taxon>
        <taxon>Ranunculales</taxon>
        <taxon>Ranunculaceae</taxon>
        <taxon>Thalictroideae</taxon>
        <taxon>Thalictrum</taxon>
    </lineage>
</organism>
<keyword evidence="6 9" id="KW-0472">Membrane</keyword>
<dbReference type="PROSITE" id="PS50929">
    <property type="entry name" value="ABC_TM1F"/>
    <property type="match status" value="1"/>
</dbReference>
<proteinExistence type="inferred from homology"/>
<evidence type="ECO:0000256" key="1">
    <source>
        <dbReference type="ARBA" id="ARBA00007577"/>
    </source>
</evidence>
<accession>A0A7J6WR51</accession>